<name>A0ACC1TIG6_9AGAR</name>
<gene>
    <name evidence="1" type="ORF">F5876DRAFT_83247</name>
</gene>
<dbReference type="Proteomes" id="UP001163835">
    <property type="component" value="Unassembled WGS sequence"/>
</dbReference>
<keyword evidence="2" id="KW-1185">Reference proteome</keyword>
<proteinExistence type="predicted"/>
<accession>A0ACC1TIG6</accession>
<evidence type="ECO:0000313" key="2">
    <source>
        <dbReference type="Proteomes" id="UP001163835"/>
    </source>
</evidence>
<sequence>MILENVKAILDNYCQPDDSIPDKMRFFTPDDLEKLGNIHSCLDEEPPDEDVLMDVNTIHNTPGTAFLLMQSDVPTLNNKLNDLTEDDDDALLKLPPLNSPPSLPPPTLNNELNDLTEDDDDAILEPPPFNSPPPPPPRDDPLPVNLPEGPASPSPSSSSVPVDYHLQPQPQLESKSHTSLFVVDNDPEFNIDNFVRELSLKSPQKKNKPRLRSAKLPGPPSQNSPSPIKSSPPIDNFVREISLNSPERKKRPLLRLAKPSGPPSPISPSPTINKQFSGLRSLRRSKTPPLPLVSPNALIEPLLTGSSGPSTPLSSPMPSLTPLLTSSFPPLSPPCPPGLQELIQSLSASENLRNLVKLYTKGRTDPKYITWALTFAVTKLKVPEISMDYWKALVTEWVASEATHKGIKSLVYLSTLLDLGQKRNLEELAIHAEFLGKLRPFLEEAKIVMEKSLKK</sequence>
<evidence type="ECO:0000313" key="1">
    <source>
        <dbReference type="EMBL" id="KAJ3804391.1"/>
    </source>
</evidence>
<comment type="caution">
    <text evidence="1">The sequence shown here is derived from an EMBL/GenBank/DDBJ whole genome shotgun (WGS) entry which is preliminary data.</text>
</comment>
<organism evidence="1 2">
    <name type="scientific">Lentinula aff. lateritia</name>
    <dbReference type="NCBI Taxonomy" id="2804960"/>
    <lineage>
        <taxon>Eukaryota</taxon>
        <taxon>Fungi</taxon>
        <taxon>Dikarya</taxon>
        <taxon>Basidiomycota</taxon>
        <taxon>Agaricomycotina</taxon>
        <taxon>Agaricomycetes</taxon>
        <taxon>Agaricomycetidae</taxon>
        <taxon>Agaricales</taxon>
        <taxon>Marasmiineae</taxon>
        <taxon>Omphalotaceae</taxon>
        <taxon>Lentinula</taxon>
    </lineage>
</organism>
<protein>
    <submittedName>
        <fullName evidence="1">Uncharacterized protein</fullName>
    </submittedName>
</protein>
<dbReference type="EMBL" id="MU796045">
    <property type="protein sequence ID" value="KAJ3804391.1"/>
    <property type="molecule type" value="Genomic_DNA"/>
</dbReference>
<reference evidence="1" key="1">
    <citation type="submission" date="2022-09" db="EMBL/GenBank/DDBJ databases">
        <title>A Global Phylogenomic Analysis of the Shiitake Genus Lentinula.</title>
        <authorList>
            <consortium name="DOE Joint Genome Institute"/>
            <person name="Sierra-Patev S."/>
            <person name="Min B."/>
            <person name="Naranjo-Ortiz M."/>
            <person name="Looney B."/>
            <person name="Konkel Z."/>
            <person name="Slot J.C."/>
            <person name="Sakamoto Y."/>
            <person name="Steenwyk J.L."/>
            <person name="Rokas A."/>
            <person name="Carro J."/>
            <person name="Camarero S."/>
            <person name="Ferreira P."/>
            <person name="Molpeceres G."/>
            <person name="Ruiz-Duenas F.J."/>
            <person name="Serrano A."/>
            <person name="Henrissat B."/>
            <person name="Drula E."/>
            <person name="Hughes K.W."/>
            <person name="Mata J.L."/>
            <person name="Ishikawa N.K."/>
            <person name="Vargas-Isla R."/>
            <person name="Ushijima S."/>
            <person name="Smith C.A."/>
            <person name="Ahrendt S."/>
            <person name="Andreopoulos W."/>
            <person name="He G."/>
            <person name="Labutti K."/>
            <person name="Lipzen A."/>
            <person name="Ng V."/>
            <person name="Riley R."/>
            <person name="Sandor L."/>
            <person name="Barry K."/>
            <person name="Martinez A.T."/>
            <person name="Xiao Y."/>
            <person name="Gibbons J.G."/>
            <person name="Terashima K."/>
            <person name="Grigoriev I.V."/>
            <person name="Hibbett D.S."/>
        </authorList>
    </citation>
    <scope>NUCLEOTIDE SEQUENCE</scope>
    <source>
        <strain evidence="1">TMI1499</strain>
    </source>
</reference>